<evidence type="ECO:0000259" key="2">
    <source>
        <dbReference type="PROSITE" id="PS51762"/>
    </source>
</evidence>
<dbReference type="InterPro" id="IPR027417">
    <property type="entry name" value="P-loop_NTPase"/>
</dbReference>
<dbReference type="Gene3D" id="3.20.20.100">
    <property type="entry name" value="NADP-dependent oxidoreductase domain"/>
    <property type="match status" value="1"/>
</dbReference>
<dbReference type="InterPro" id="IPR016197">
    <property type="entry name" value="Chromo-like_dom_sf"/>
</dbReference>
<reference evidence="3" key="1">
    <citation type="submission" date="2022-10" db="EMBL/GenBank/DDBJ databases">
        <authorList>
            <person name="Chen Y."/>
            <person name="Dougan E. K."/>
            <person name="Chan C."/>
            <person name="Rhodes N."/>
            <person name="Thang M."/>
        </authorList>
    </citation>
    <scope>NUCLEOTIDE SEQUENCE</scope>
</reference>
<protein>
    <submittedName>
        <fullName evidence="5">Tubulin-tyrosine ligase</fullName>
    </submittedName>
</protein>
<keyword evidence="5" id="KW-0436">Ligase</keyword>
<evidence type="ECO:0000313" key="4">
    <source>
        <dbReference type="EMBL" id="CAL1126725.1"/>
    </source>
</evidence>
<dbReference type="InterPro" id="IPR022272">
    <property type="entry name" value="Lipocalin_CS"/>
</dbReference>
<feature type="region of interest" description="Disordered" evidence="1">
    <location>
        <begin position="3630"/>
        <end position="3661"/>
    </location>
</feature>
<dbReference type="Pfam" id="PF03133">
    <property type="entry name" value="TTL"/>
    <property type="match status" value="1"/>
</dbReference>
<dbReference type="InterPro" id="IPR048422">
    <property type="entry name" value="NOA1/YqeH-like_C"/>
</dbReference>
<dbReference type="SUPFAM" id="SSF54160">
    <property type="entry name" value="Chromo domain-like"/>
    <property type="match status" value="1"/>
</dbReference>
<dbReference type="PROSITE" id="PS51221">
    <property type="entry name" value="TTL"/>
    <property type="match status" value="1"/>
</dbReference>
<dbReference type="Pfam" id="PF26113">
    <property type="entry name" value="GH16_XgeA"/>
    <property type="match status" value="1"/>
</dbReference>
<dbReference type="Gene3D" id="3.30.470.20">
    <property type="entry name" value="ATP-grasp fold, B domain"/>
    <property type="match status" value="1"/>
</dbReference>
<dbReference type="PANTHER" id="PTHR43827">
    <property type="entry name" value="2,5-DIKETO-D-GLUCONIC ACID REDUCTASE"/>
    <property type="match status" value="1"/>
</dbReference>
<name>A0A9P1BIK0_9DINO</name>
<reference evidence="4" key="2">
    <citation type="submission" date="2024-04" db="EMBL/GenBank/DDBJ databases">
        <authorList>
            <person name="Chen Y."/>
            <person name="Shah S."/>
            <person name="Dougan E. K."/>
            <person name="Thang M."/>
            <person name="Chan C."/>
        </authorList>
    </citation>
    <scope>NUCLEOTIDE SEQUENCE [LARGE SCALE GENOMIC DNA]</scope>
</reference>
<dbReference type="InterPro" id="IPR023210">
    <property type="entry name" value="NADP_OxRdtase_dom"/>
</dbReference>
<dbReference type="InterPro" id="IPR036812">
    <property type="entry name" value="NAD(P)_OxRdtase_dom_sf"/>
</dbReference>
<feature type="region of interest" description="Disordered" evidence="1">
    <location>
        <begin position="2395"/>
        <end position="2423"/>
    </location>
</feature>
<dbReference type="PROSITE" id="PS51762">
    <property type="entry name" value="GH16_2"/>
    <property type="match status" value="1"/>
</dbReference>
<dbReference type="EMBL" id="CAMXCT020000069">
    <property type="protein sequence ID" value="CAL1126725.1"/>
    <property type="molecule type" value="Genomic_DNA"/>
</dbReference>
<dbReference type="SUPFAM" id="SSF51430">
    <property type="entry name" value="NAD(P)-linked oxidoreductase"/>
    <property type="match status" value="1"/>
</dbReference>
<dbReference type="GO" id="GO:0016491">
    <property type="term" value="F:oxidoreductase activity"/>
    <property type="evidence" value="ECO:0007669"/>
    <property type="project" value="InterPro"/>
</dbReference>
<dbReference type="Proteomes" id="UP001152797">
    <property type="component" value="Unassembled WGS sequence"/>
</dbReference>
<keyword evidence="6" id="KW-1185">Reference proteome</keyword>
<dbReference type="Gene3D" id="3.40.50.300">
    <property type="entry name" value="P-loop containing nucleotide triphosphate hydrolases"/>
    <property type="match status" value="1"/>
</dbReference>
<dbReference type="PROSITE" id="PS00213">
    <property type="entry name" value="LIPOCALIN"/>
    <property type="match status" value="1"/>
</dbReference>
<dbReference type="InterPro" id="IPR000757">
    <property type="entry name" value="Beta-glucanase-like"/>
</dbReference>
<dbReference type="GO" id="GO:0005975">
    <property type="term" value="P:carbohydrate metabolic process"/>
    <property type="evidence" value="ECO:0007669"/>
    <property type="project" value="InterPro"/>
</dbReference>
<feature type="compositionally biased region" description="Polar residues" evidence="1">
    <location>
        <begin position="3651"/>
        <end position="3660"/>
    </location>
</feature>
<dbReference type="InterPro" id="IPR013320">
    <property type="entry name" value="ConA-like_dom_sf"/>
</dbReference>
<dbReference type="InterPro" id="IPR004344">
    <property type="entry name" value="TTL/TTLL_fam"/>
</dbReference>
<evidence type="ECO:0000313" key="5">
    <source>
        <dbReference type="EMBL" id="CAL4760662.1"/>
    </source>
</evidence>
<evidence type="ECO:0000313" key="6">
    <source>
        <dbReference type="Proteomes" id="UP001152797"/>
    </source>
</evidence>
<dbReference type="EMBL" id="CAMXCT010000069">
    <property type="protein sequence ID" value="CAI3973350.1"/>
    <property type="molecule type" value="Genomic_DNA"/>
</dbReference>
<dbReference type="InterPro" id="IPR006073">
    <property type="entry name" value="GTP-bd"/>
</dbReference>
<organism evidence="3">
    <name type="scientific">Cladocopium goreaui</name>
    <dbReference type="NCBI Taxonomy" id="2562237"/>
    <lineage>
        <taxon>Eukaryota</taxon>
        <taxon>Sar</taxon>
        <taxon>Alveolata</taxon>
        <taxon>Dinophyceae</taxon>
        <taxon>Suessiales</taxon>
        <taxon>Symbiodiniaceae</taxon>
        <taxon>Cladocopium</taxon>
    </lineage>
</organism>
<feature type="domain" description="GH16" evidence="2">
    <location>
        <begin position="1824"/>
        <end position="2086"/>
    </location>
</feature>
<dbReference type="PRINTS" id="PR00069">
    <property type="entry name" value="ALDKETRDTASE"/>
</dbReference>
<dbReference type="OrthoDB" id="202825at2759"/>
<dbReference type="GO" id="GO:0004553">
    <property type="term" value="F:hydrolase activity, hydrolyzing O-glycosyl compounds"/>
    <property type="evidence" value="ECO:0007669"/>
    <property type="project" value="InterPro"/>
</dbReference>
<dbReference type="GO" id="GO:0016874">
    <property type="term" value="F:ligase activity"/>
    <property type="evidence" value="ECO:0007669"/>
    <property type="project" value="UniProtKB-KW"/>
</dbReference>
<accession>A0A9P1BIK0</accession>
<evidence type="ECO:0000313" key="3">
    <source>
        <dbReference type="EMBL" id="CAI3973350.1"/>
    </source>
</evidence>
<feature type="compositionally biased region" description="Basic and acidic residues" evidence="1">
    <location>
        <begin position="365"/>
        <end position="374"/>
    </location>
</feature>
<dbReference type="InterPro" id="IPR020471">
    <property type="entry name" value="AKR"/>
</dbReference>
<proteinExistence type="predicted"/>
<dbReference type="Gene3D" id="2.30.30.140">
    <property type="match status" value="1"/>
</dbReference>
<dbReference type="Pfam" id="PF01926">
    <property type="entry name" value="MMR_HSR1"/>
    <property type="match status" value="1"/>
</dbReference>
<dbReference type="SUPFAM" id="SSF56059">
    <property type="entry name" value="Glutathione synthetase ATP-binding domain-like"/>
    <property type="match status" value="1"/>
</dbReference>
<comment type="caution">
    <text evidence="3">The sequence shown here is derived from an EMBL/GenBank/DDBJ whole genome shotgun (WGS) entry which is preliminary data.</text>
</comment>
<dbReference type="Pfam" id="PF21516">
    <property type="entry name" value="YqeH-like_C"/>
    <property type="match status" value="1"/>
</dbReference>
<dbReference type="CDD" id="cd19071">
    <property type="entry name" value="AKR_AKR1-5-like"/>
    <property type="match status" value="1"/>
</dbReference>
<feature type="region of interest" description="Disordered" evidence="1">
    <location>
        <begin position="3019"/>
        <end position="3043"/>
    </location>
</feature>
<dbReference type="EMBL" id="CAMXCT030000069">
    <property type="protein sequence ID" value="CAL4760662.1"/>
    <property type="molecule type" value="Genomic_DNA"/>
</dbReference>
<feature type="region of interest" description="Disordered" evidence="1">
    <location>
        <begin position="365"/>
        <end position="384"/>
    </location>
</feature>
<dbReference type="Pfam" id="PF00248">
    <property type="entry name" value="Aldo_ket_red"/>
    <property type="match status" value="1"/>
</dbReference>
<gene>
    <name evidence="3" type="ORF">C1SCF055_LOCUS1865</name>
</gene>
<feature type="compositionally biased region" description="Basic and acidic residues" evidence="1">
    <location>
        <begin position="3019"/>
        <end position="3028"/>
    </location>
</feature>
<dbReference type="GO" id="GO:0005525">
    <property type="term" value="F:GTP binding"/>
    <property type="evidence" value="ECO:0007669"/>
    <property type="project" value="InterPro"/>
</dbReference>
<dbReference type="Gene3D" id="2.60.120.200">
    <property type="match status" value="1"/>
</dbReference>
<evidence type="ECO:0000256" key="1">
    <source>
        <dbReference type="SAM" id="MobiDB-lite"/>
    </source>
</evidence>
<dbReference type="SUPFAM" id="SSF49899">
    <property type="entry name" value="Concanavalin A-like lectins/glucanases"/>
    <property type="match status" value="1"/>
</dbReference>
<dbReference type="SUPFAM" id="SSF52540">
    <property type="entry name" value="P-loop containing nucleoside triphosphate hydrolases"/>
    <property type="match status" value="1"/>
</dbReference>
<feature type="compositionally biased region" description="Polar residues" evidence="1">
    <location>
        <begin position="3029"/>
        <end position="3043"/>
    </location>
</feature>
<sequence>MRGRMEGPVGNDPGCGLNDQLQKELDFLSADARRAEACITQLAKERAKPGMSPRHFNESQRRHLLVDIQEAEEDEGESSGMESPEHLLKAFLMMRHLCARNLRRELLGLLNLFRFAQQKISHGVLLLQASATNGTRSNKKDIFGEKPEPAQEQPLLPGHLPPSFPLAFPVSCRGMNGPRLYEALEVLSEAEYAQTGANDHEDVVDGNGLKIVHSSAISDLKVVEQELLIIASYALDKVPEDMKSMVDCAGLLKEVLTCEVELCRTKWKLVKLQLSAFERASLTKWDIAQRIMDVLARRPCFDVATGSFRQGYAALIAAMESRAQLQQTLTEYQLRSEEMGLRKLRRQAQVALRCGRRLELDLGHQRERASRETGKQPTELAGPEMEEDPQLCIEDMLANPMEGLPVALTHDGLLDFSDSLALVCQVDAQVSSCAERLAELAPEPCFRHRWEEACCKLMAKEWQDHVAQAAAASPGISSSIGIRGLSDEARGSNVFWGDQAEDPNWLLLQAEQVILKWQSEDSEGAPGPCRLKDPELAWAPFNEAVLRRSSGDQTIGRHTVELSPVGPGKKAAMDWAISLASPSAPPSFAPRPSAPRLAAPVAPVSARRRSACCAGGLLVAAACRRERRDRVARRADVKITDATGEKRVEDFCKKGARVEVLAPSNRWREAQVVRVGGGVARIHYTGYDAQFDEEVPLDNQRLRPFGQIRSEKLKERKENFVLQMDAGCCPGCGVKLQCTDKMALGYVPPDKFVKQEEEDLSMPLNAEDEVALLLKEDGAQERDSFSLPTRSDQKFFKVIANVYLDIRKAPDVNAERTGESLVFGQQFQIDEVYRSADSRNYFRLADGRGWVFDRSVVKGAMTQLVAPVGDDLGQLKRAGKEARPSVCMRCWGLWHYNDCDDVLRPAYGGAGAGASAGSSAQELTAEAFETLLSDTLRPAQEATIFAVVDVFDFGPSFKLLQYLAQELVKKPKIRVRIIANKIDLLPKDASMPRVKGWIAREAQLAGLDKIKIMDVFPISCHQGKGLKPVSDLLETKGIPEDHYVVGAANAGKSSFLNRLTLRKRRGVGRVLSEDQSGFVVSVLPGTTLRPIAMKFQQTNIKLIDMPGLLVPGSIAEKLTLEDLKEIIPQKRGSVRLTFHMDEGRSLLLGALARLDFVSGRPYQFTVFVSENVKLHRTRIEKASRICQEWAGDKLKPPVDARRYQELLPWKSTRFELTGTGWDESCVDIVFPGLGWVAITGCRDCVVEAHAPEGVEVTQREPLMPYEAKWTGVKYRGFPGWWVWRTFLMSVTTQRGRAGRRRAAAAWEPRRFQADFPCFCGTTRPRLQRFFGHCHHRAPVLGAAMASVDDVPRDLEGSFLAKKEWQYPVEDRSGWLPANAQELADNHPWTRRAVEKNPRFPGYVPPEALFCWTEPDFASYINSGGFVKPKLRCQYYISPENPQTIVDLLEPVLSELNWTCTVDSKTGREESLSQVTDYMGMPVPTLKKQADGSLEVVKPREDIAPIFIWESSRNMIDHAPTLKFRGLVNRLSGVHHFTKVGMLELVRERCIERDIPINFPPPWYPLTFALPDDLEQWKRHAESNPHKKWIYKPNAEAMGRGIILVSKISDVDSRERPFRTRCKNVEVFDPKEPPLKERDFAHSGVIQEYMVNPLLLENRKFAVRVYMLVARTNPMLVFHYNFGYIKRCGQYYDENKFNREDLFRHVTEQEFQKKQEDFYETAAAELMSLEELDRYLQENYGIPAFRLNFWQQVKSICMEITLGIKEGIAEKGKLGQFEVFGLDVIVDADQRVYLLEANRDPSWVVDTEVKKAILPEMVREMMEIVLWAHSDEGKNKEAMLHSPMRGFEVLVDDGSFFEKWDFITSDDPTHGFVDYVSQAVADADGLIWEDAAEVFIGVDNSTVVPLDARGRKSIRLESKQRYNEGLFVLSLAHAPVSCGAWPAFWMFGEDEAHPWPEWGEFDIIEWVHEEDEVSAALHSKEGCSQEHLSDSMSASWSEGKLPESEAKNCYVLAKEQWMNQGCSQRAAAGSIGATFNGQGGGSYAAEWDPMEGHMRIWSWAAGTEPKDLVEKQPRPEQWGRPQFFFSLKENCHPGHFKNMKLVFDITFCGDRAGGENFDAHCGHLLNENETCSGFVRNNFSAFDEAYWSIQALDVYHRRDAARFDLSSGDRWHVTALLMVLVLDSDKFATPKMPELMNCLCVEPPALEVVPWRGTPVTWKWEITSWNVGDEMVPVAFPEESRVPDGREVTRLSRNCKFDALGVSFFFVRMRRQLLDTLCEVRALEAGLGRQAQLVGTIAKLRISETLPDLSTDFGEPPTASAKNPAPLLAAEALLCFGDLDLSTSAGVRNLLQVDQMSELHHVVQHQISGKWLLVGCLLYNALLGDSLLRRSVDMSKGAPKWSGGRPWPPPEEFEESPPKMSAKSMQWPGTVRTVVYTQVGASIKETVRGLSRQIEVLGTVPRARNVIYRCRSLGYSSLFMLERACDLLLRVQAAQSCAGLRCFATMLPSQLSPLKLSLEGRRRMLLESDGTLQSILHIPQVEEVLYLRGTECPSIGRHVRDCEVSMPEPFAQIMQVEEAARNVIPHDHPVLPPQIVVGSSTSAWAHPTVEIAFTGTAVSTMLLLREICAITALAMFSASMSGDEILLLQALHAVEAAWGNKAQRAAAEHVLSQSMLDTAQIDSCERHPKTRGLEQRTWDALEHVRADFLHLEAQVKGLKEERFQVKPVLQLLRQQHRFLKLGALVPRRHRQMVLCREAWHAAVQKNWLPEAAELQRWALHLEGFPLEGGSRLALAASAMPEMIGMPQKEFPSLTEVMAGQEESDPAPITDFEGLADEALERLWMSSPTGRAPFPADLGLEDEIKQAEACLLPAFKPEDCPHLHPLFHALCLHFAAPYDETPFSNSGDVPAFLPLNLGRSSELPRVPRAMCRALLMLPGKMRRQVADIHLRMEMECDLLGKGGTDPELLEETETLVQTRYAVQRLREMATTFLLLVPPTPTPKGFRQAEELLARELRCREEEQRRKEQRDTSGSPTEPVEGSQSVEQLKAKQVLIALEMAIKVAGDAAAAAERAAEFEGDWLIMAKGGPGAQNEQEAGRLAVKNSLIECHDAIGHPTFKALVHLAMPWMAAADVKLSNGRGLPLLGLGCASGVRRSHVESALQLGYRLLDTAQADQWGYHEDEVGEAIQGLPREEIFLQSKIHPQDLGYASTKRAFQVSLDRLKTSYLDAMLLHKPWCWPGACSREPEGTWQDSWRALEELHSANVALAIGICDVDVALLSELLRQRQKPHIVQNWMDPFHQDKELRRRCKEEGIQYQAYSTLGTQWVHFRGYRGQNPVLTHPVLRKIAQFHDRSVAQVVLNWAQQQDVSVIPASTDPQRQRSNLESLNFTLRPEDLRAIDALDGTLDHVDPKEAMMKMSGAALRGSPDAEAALAFAQHLLSRANFVQTFCKDGQNAWIIKHSDLQESLQEIGRRMLQWAIVSTADQVASGRERIAQKAQGAQQAEEKLLQVRLALWHQRRDVRSMLNAMVSDRVPREIFELDRLHRSHRAVCSAALEAEHRCCVSLHEQIVEKLGSLDDALSYSQNCFRDYRKEMNQGVQLEMRNLKQLLSNQLLKMQPQTLTVQNALKRIEKDDRDDPQVGSALKRPEPVQPQSSASTHFGTAASESYVEAAIIGPQRPALQPGAQLQRKAALEEMHQEIAQMLAAGTRIHTFYDLKCQQLKQYYDEELHRLCGTLSSNREVWENVSEGRERQRLLAEEIARSQRRCEDANGEAKVMRKAIDEHEEYTKKMFHWNRKMMKAQGDLQHEMRKYERDGLVDVSKMESELGKLDAQLQQLSTSVPAEQIIDLIQRRGRTERMDMKRTMKHEGYLLHKAR</sequence>
<dbReference type="PANTHER" id="PTHR43827:SF8">
    <property type="entry name" value="ALDO_KETO REDUCTASE FAMILY PROTEIN"/>
    <property type="match status" value="1"/>
</dbReference>